<sequence length="95" mass="10850">MKINNANNMNNIKYINNYKSNEEKNKTSKKSQNNDKCEISSIGKALNHFSIEENDLGIKGNKDVEYIKKQISQGKYKVDTKVLADKLMAHMKGKV</sequence>
<dbReference type="EMBL" id="JAGGLL010000010">
    <property type="protein sequence ID" value="MBP2021837.1"/>
    <property type="molecule type" value="Genomic_DNA"/>
</dbReference>
<comment type="similarity">
    <text evidence="1">Belongs to the FlgM family.</text>
</comment>
<evidence type="ECO:0000256" key="2">
    <source>
        <dbReference type="ARBA" id="ARBA00017823"/>
    </source>
</evidence>
<comment type="caution">
    <text evidence="8">The sequence shown here is derived from an EMBL/GenBank/DDBJ whole genome shotgun (WGS) entry which is preliminary data.</text>
</comment>
<proteinExistence type="inferred from homology"/>
<evidence type="ECO:0000256" key="4">
    <source>
        <dbReference type="ARBA" id="ARBA00022795"/>
    </source>
</evidence>
<keyword evidence="6" id="KW-0804">Transcription</keyword>
<evidence type="ECO:0000259" key="7">
    <source>
        <dbReference type="Pfam" id="PF04316"/>
    </source>
</evidence>
<dbReference type="InterPro" id="IPR007412">
    <property type="entry name" value="FlgM"/>
</dbReference>
<evidence type="ECO:0000256" key="1">
    <source>
        <dbReference type="ARBA" id="ARBA00005322"/>
    </source>
</evidence>
<protein>
    <recommendedName>
        <fullName evidence="2">Negative regulator of flagellin synthesis</fullName>
    </recommendedName>
</protein>
<organism evidence="8 9">
    <name type="scientific">Clostridium punense</name>
    <dbReference type="NCBI Taxonomy" id="1054297"/>
    <lineage>
        <taxon>Bacteria</taxon>
        <taxon>Bacillati</taxon>
        <taxon>Bacillota</taxon>
        <taxon>Clostridia</taxon>
        <taxon>Eubacteriales</taxon>
        <taxon>Clostridiaceae</taxon>
        <taxon>Clostridium</taxon>
    </lineage>
</organism>
<dbReference type="RefSeq" id="WP_021282966.1">
    <property type="nucleotide sequence ID" value="NZ_JAGGLL010000010.1"/>
</dbReference>
<gene>
    <name evidence="8" type="ORF">J2Z44_001633</name>
</gene>
<evidence type="ECO:0000256" key="5">
    <source>
        <dbReference type="ARBA" id="ARBA00023015"/>
    </source>
</evidence>
<dbReference type="NCBIfam" id="TIGR03824">
    <property type="entry name" value="FlgM_jcvi"/>
    <property type="match status" value="1"/>
</dbReference>
<name>A0ABS4K230_9CLOT</name>
<keyword evidence="8" id="KW-0966">Cell projection</keyword>
<keyword evidence="3" id="KW-0678">Repressor</keyword>
<evidence type="ECO:0000256" key="6">
    <source>
        <dbReference type="ARBA" id="ARBA00023163"/>
    </source>
</evidence>
<reference evidence="8 9" key="1">
    <citation type="submission" date="2021-03" db="EMBL/GenBank/DDBJ databases">
        <title>Genomic Encyclopedia of Type Strains, Phase IV (KMG-IV): sequencing the most valuable type-strain genomes for metagenomic binning, comparative biology and taxonomic classification.</title>
        <authorList>
            <person name="Goeker M."/>
        </authorList>
    </citation>
    <scope>NUCLEOTIDE SEQUENCE [LARGE SCALE GENOMIC DNA]</scope>
    <source>
        <strain evidence="8 9">DSM 28650</strain>
    </source>
</reference>
<keyword evidence="4" id="KW-1005">Bacterial flagellum biogenesis</keyword>
<keyword evidence="8" id="KW-0282">Flagellum</keyword>
<dbReference type="Pfam" id="PF04316">
    <property type="entry name" value="FlgM"/>
    <property type="match status" value="1"/>
</dbReference>
<keyword evidence="9" id="KW-1185">Reference proteome</keyword>
<dbReference type="InterPro" id="IPR031316">
    <property type="entry name" value="FlgM_C"/>
</dbReference>
<keyword evidence="8" id="KW-0969">Cilium</keyword>
<evidence type="ECO:0000313" key="9">
    <source>
        <dbReference type="Proteomes" id="UP001519308"/>
    </source>
</evidence>
<feature type="domain" description="Anti-sigma-28 factor FlgM C-terminal" evidence="7">
    <location>
        <begin position="35"/>
        <end position="88"/>
    </location>
</feature>
<accession>A0ABS4K230</accession>
<evidence type="ECO:0000256" key="3">
    <source>
        <dbReference type="ARBA" id="ARBA00022491"/>
    </source>
</evidence>
<dbReference type="SUPFAM" id="SSF101498">
    <property type="entry name" value="Anti-sigma factor FlgM"/>
    <property type="match status" value="1"/>
</dbReference>
<dbReference type="Proteomes" id="UP001519308">
    <property type="component" value="Unassembled WGS sequence"/>
</dbReference>
<evidence type="ECO:0000313" key="8">
    <source>
        <dbReference type="EMBL" id="MBP2021837.1"/>
    </source>
</evidence>
<keyword evidence="5" id="KW-0805">Transcription regulation</keyword>
<dbReference type="InterPro" id="IPR035890">
    <property type="entry name" value="Anti-sigma-28_factor_FlgM_sf"/>
</dbReference>